<feature type="domain" description="Alpha-1,6-glucosidases pullulanase-type C-terminal" evidence="8">
    <location>
        <begin position="922"/>
        <end position="1093"/>
    </location>
</feature>
<feature type="domain" description="Glycoside hydrolase family 13 N-terminal" evidence="6">
    <location>
        <begin position="354"/>
        <end position="438"/>
    </location>
</feature>
<dbReference type="PROSITE" id="PS51257">
    <property type="entry name" value="PROKAR_LIPOPROTEIN"/>
    <property type="match status" value="1"/>
</dbReference>
<keyword evidence="4" id="KW-0326">Glycosidase</keyword>
<dbReference type="Gene3D" id="3.20.20.80">
    <property type="entry name" value="Glycosidases"/>
    <property type="match status" value="1"/>
</dbReference>
<dbReference type="InterPro" id="IPR013784">
    <property type="entry name" value="Carb-bd-like_fold"/>
</dbReference>
<evidence type="ECO:0000259" key="10">
    <source>
        <dbReference type="Pfam" id="PF18494"/>
    </source>
</evidence>
<feature type="domain" description="Pullulanase carbohydrate-binding module 41" evidence="7">
    <location>
        <begin position="93"/>
        <end position="211"/>
    </location>
</feature>
<evidence type="ECO:0000256" key="1">
    <source>
        <dbReference type="ARBA" id="ARBA00008061"/>
    </source>
</evidence>
<dbReference type="CDD" id="cd10315">
    <property type="entry name" value="CBM41_pullulanase"/>
    <property type="match status" value="1"/>
</dbReference>
<dbReference type="SUPFAM" id="SSF51445">
    <property type="entry name" value="(Trans)glycosidases"/>
    <property type="match status" value="1"/>
</dbReference>
<accession>A0ABP3WZU2</accession>
<reference evidence="12" key="1">
    <citation type="journal article" date="2019" name="Int. J. Syst. Evol. Microbiol.">
        <title>The Global Catalogue of Microorganisms (GCM) 10K type strain sequencing project: providing services to taxonomists for standard genome sequencing and annotation.</title>
        <authorList>
            <consortium name="The Broad Institute Genomics Platform"/>
            <consortium name="The Broad Institute Genome Sequencing Center for Infectious Disease"/>
            <person name="Wu L."/>
            <person name="Ma J."/>
        </authorList>
    </citation>
    <scope>NUCLEOTIDE SEQUENCE [LARGE SCALE GENOMIC DNA]</scope>
    <source>
        <strain evidence="12">JCM 15896</strain>
    </source>
</reference>
<dbReference type="EMBL" id="BAAAFD010000006">
    <property type="protein sequence ID" value="GAA0857432.1"/>
    <property type="molecule type" value="Genomic_DNA"/>
</dbReference>
<dbReference type="Proteomes" id="UP001500359">
    <property type="component" value="Unassembled WGS sequence"/>
</dbReference>
<dbReference type="Pfam" id="PF17967">
    <property type="entry name" value="Pullulanase_N2"/>
    <property type="match status" value="1"/>
</dbReference>
<dbReference type="Gene3D" id="2.60.40.1130">
    <property type="entry name" value="Rab geranylgeranyltransferase alpha-subunit, insert domain"/>
    <property type="match status" value="1"/>
</dbReference>
<dbReference type="InterPro" id="IPR024561">
    <property type="entry name" value="Pullul_strch_C"/>
</dbReference>
<feature type="signal peptide" evidence="5">
    <location>
        <begin position="1"/>
        <end position="26"/>
    </location>
</feature>
<dbReference type="InterPro" id="IPR040671">
    <property type="entry name" value="Pullulanase_N2"/>
</dbReference>
<evidence type="ECO:0000256" key="3">
    <source>
        <dbReference type="ARBA" id="ARBA00022801"/>
    </source>
</evidence>
<dbReference type="InterPro" id="IPR017853">
    <property type="entry name" value="GH"/>
</dbReference>
<dbReference type="Pfam" id="PF03714">
    <property type="entry name" value="PUD"/>
    <property type="match status" value="1"/>
</dbReference>
<comment type="similarity">
    <text evidence="1">Belongs to the glycosyl hydrolase 13 family.</text>
</comment>
<dbReference type="InterPro" id="IPR004193">
    <property type="entry name" value="Glyco_hydro_13_N"/>
</dbReference>
<dbReference type="SUPFAM" id="SSF51011">
    <property type="entry name" value="Glycosyl hydrolase domain"/>
    <property type="match status" value="1"/>
</dbReference>
<dbReference type="Gene3D" id="2.60.40.1180">
    <property type="entry name" value="Golgi alpha-mannosidase II"/>
    <property type="match status" value="1"/>
</dbReference>
<dbReference type="CDD" id="cd11341">
    <property type="entry name" value="AmyAc_Pullulanase_LD-like"/>
    <property type="match status" value="1"/>
</dbReference>
<gene>
    <name evidence="11" type="primary">pulA</name>
    <name evidence="11" type="ORF">GCM10009114_23210</name>
</gene>
<keyword evidence="12" id="KW-1185">Reference proteome</keyword>
<evidence type="ECO:0000313" key="12">
    <source>
        <dbReference type="Proteomes" id="UP001500359"/>
    </source>
</evidence>
<evidence type="ECO:0000259" key="8">
    <source>
        <dbReference type="Pfam" id="PF11852"/>
    </source>
</evidence>
<dbReference type="Pfam" id="PF18494">
    <property type="entry name" value="Pullulanase_Ins"/>
    <property type="match status" value="1"/>
</dbReference>
<dbReference type="CDD" id="cd02861">
    <property type="entry name" value="E_set_pullulanase_like"/>
    <property type="match status" value="3"/>
</dbReference>
<comment type="caution">
    <text evidence="11">The sequence shown here is derived from an EMBL/GenBank/DDBJ whole genome shotgun (WGS) entry which is preliminary data.</text>
</comment>
<evidence type="ECO:0000259" key="9">
    <source>
        <dbReference type="Pfam" id="PF17967"/>
    </source>
</evidence>
<proteinExistence type="inferred from homology"/>
<evidence type="ECO:0000259" key="6">
    <source>
        <dbReference type="Pfam" id="PF02922"/>
    </source>
</evidence>
<evidence type="ECO:0000313" key="11">
    <source>
        <dbReference type="EMBL" id="GAA0857432.1"/>
    </source>
</evidence>
<dbReference type="SUPFAM" id="SSF81296">
    <property type="entry name" value="E set domains"/>
    <property type="match status" value="4"/>
</dbReference>
<dbReference type="SUPFAM" id="SSF49452">
    <property type="entry name" value="Starch-binding domain-like"/>
    <property type="match status" value="1"/>
</dbReference>
<dbReference type="CDD" id="cd02860">
    <property type="entry name" value="E_set_Pullulanase"/>
    <property type="match status" value="1"/>
</dbReference>
<evidence type="ECO:0000259" key="7">
    <source>
        <dbReference type="Pfam" id="PF03714"/>
    </source>
</evidence>
<dbReference type="Gene3D" id="2.60.40.10">
    <property type="entry name" value="Immunoglobulins"/>
    <property type="match status" value="4"/>
</dbReference>
<evidence type="ECO:0000256" key="4">
    <source>
        <dbReference type="ARBA" id="ARBA00023295"/>
    </source>
</evidence>
<keyword evidence="2 5" id="KW-0732">Signal</keyword>
<dbReference type="InterPro" id="IPR005323">
    <property type="entry name" value="CBM41_pullulanase"/>
</dbReference>
<evidence type="ECO:0000256" key="2">
    <source>
        <dbReference type="ARBA" id="ARBA00022729"/>
    </source>
</evidence>
<dbReference type="Pfam" id="PF11852">
    <property type="entry name" value="Pullul_strch_C"/>
    <property type="match status" value="1"/>
</dbReference>
<sequence>MFTNVRASLNMMLIATALILAGCGGADVKSGSNTLLTCSVPNVPNSTGTECVAPPPIQCDAPTVPNETNDACVVGADPSLPAPVATPTADQAVLYYNRAAVGADNSSGDPSYEGYRLHTWSNDACNAYADADTDWSNGRVHDGVDPNYGAYWILDLKPGYAGTPGACGNFIIHIGTDDAGKEMGGGDKRMPLSQDDPDFARMNFTFSGNETVFEFPIMSLGPQAVKIEGQAAHWLDANTLVWDTDEVVATVKLHYSAAADLKASLDSGLNGTAVELVAVDLTEEQASIAPHLASMKAYQGAWTNEEAKAVLKTQAVLGGYNADGTLVAATGIQLANGIDQLYTTGDEDADEAALGPVYDGDSITAALWAPTAQNVQLKLYNANKTLASTQPMVEDPATGIWTYTGGAELDRQLYRYEVTVYHPKAKGIQVLNVTDPYSVSLSTNSRFSQFVNLGDEDLKPEGWDTHEIPTIANFEDAVIYEGHIRDFSVRDESTTEANRGKYLAFTEEGSLPVEHLRKLAEKGVTHFHMLPANDIATIEEDVTKTVDLNSTFAQLCALNRNAAMCKDASIDSSMKLIDLYESFGTGEGSKAQQLTEVMRGVDQFNWGYDPYHFNVPEGSYSSDPEGVTRIKEMRAMNMALHGLGLRVALDVVYNHTNASELNSKSVLDKVVPGYYHRYDVESGAIVRETCCDDTEPRNVMMEKFMEDSLKLWASQYKFDSFRFDIMSQATKSTMVRLFEAVKEVDADTYFYGEGWTKTDRGYEQANQQNMAGTQIGTFNDRIREAVRQGNIFKREADNASMGDQDRVKMSLAGTLTNYILEDFNGVASTTSSIGGYATDPADIINYVSKHDNETLWDKFQYVLPEDLSLAQRVRAQNVAATLPLMAQGIPFFQMGGDFLRSKSMDRNTYDAGDWFNYVDFTMQTNNWDVGLPLAQDNADSWEVVETYFASPERAASMTEIEFASAVFDEMLSIRADSPLFRLTTGEAIIDRVGFHNIGRRQTNGLIVMSIDDGVSADPDMPRADLDPLNDAIVVVVNTSYEEQSHTVPTAAGFELHLTQMNSIDPTVRGASFVAGEGEGTFTVPALTTAVFVKPQSGAQGEGLSALATSGAPDVVPYGSTTVFVRGGFNDWGEGNAMTYAGDGVYESVIEVAAGTYEFKVASADWSTVDFGSADQDVTLGTEKTLSRGGSNLRITLTEDATLKFVIDASDGEAPVFSVDNEEPYFGTTVFVRGGMNGWGEDDPMSYEVGGIYSATLDITAGIHEFKIASADWSTVDFGNGDADNTVTLGQEKLLGSNNNLSITLDDGQYSFIFNASNLEEPTVTVFSAQFFGDTPVFIRGGMNGWGEVDTVNYDGNGVYSADIAIDAGSYEFKVASADWATFNLGGAEAGTNVPLDAPVGMVQNGENLLLDIPATGTYRFKVTGPDPASAKVTVSTVD</sequence>
<organism evidence="11 12">
    <name type="scientific">Aliiglaciecola litoralis</name>
    <dbReference type="NCBI Taxonomy" id="582857"/>
    <lineage>
        <taxon>Bacteria</taxon>
        <taxon>Pseudomonadati</taxon>
        <taxon>Pseudomonadota</taxon>
        <taxon>Gammaproteobacteria</taxon>
        <taxon>Alteromonadales</taxon>
        <taxon>Alteromonadaceae</taxon>
        <taxon>Aliiglaciecola</taxon>
    </lineage>
</organism>
<feature type="domain" description="Pullulanase Ins" evidence="10">
    <location>
        <begin position="535"/>
        <end position="604"/>
    </location>
</feature>
<protein>
    <submittedName>
        <fullName evidence="11">Pullulanase-type alpha-1,6-glucosidase</fullName>
    </submittedName>
</protein>
<dbReference type="InterPro" id="IPR013783">
    <property type="entry name" value="Ig-like_fold"/>
</dbReference>
<evidence type="ECO:0000256" key="5">
    <source>
        <dbReference type="SAM" id="SignalP"/>
    </source>
</evidence>
<feature type="chain" id="PRO_5046260191" evidence="5">
    <location>
        <begin position="27"/>
        <end position="1438"/>
    </location>
</feature>
<dbReference type="Gene3D" id="2.60.40.1110">
    <property type="match status" value="1"/>
</dbReference>
<dbReference type="InterPro" id="IPR014756">
    <property type="entry name" value="Ig_E-set"/>
</dbReference>
<name>A0ABP3WZU2_9ALTE</name>
<feature type="domain" description="Pullulanase N2" evidence="9">
    <location>
        <begin position="230"/>
        <end position="339"/>
    </location>
</feature>
<dbReference type="PANTHER" id="PTHR43002">
    <property type="entry name" value="GLYCOGEN DEBRANCHING ENZYME"/>
    <property type="match status" value="1"/>
</dbReference>
<keyword evidence="3" id="KW-0378">Hydrolase</keyword>
<dbReference type="InterPro" id="IPR041111">
    <property type="entry name" value="Pullulanase_Ins"/>
</dbReference>
<dbReference type="InterPro" id="IPR013780">
    <property type="entry name" value="Glyco_hydro_b"/>
</dbReference>
<dbReference type="RefSeq" id="WP_343860123.1">
    <property type="nucleotide sequence ID" value="NZ_BAAAFD010000006.1"/>
</dbReference>
<dbReference type="Pfam" id="PF02922">
    <property type="entry name" value="CBM_48"/>
    <property type="match status" value="1"/>
</dbReference>